<evidence type="ECO:0000313" key="2">
    <source>
        <dbReference type="EMBL" id="PUU83362.1"/>
    </source>
</evidence>
<accession>A0A2T7A6J5</accession>
<protein>
    <submittedName>
        <fullName evidence="2">Uncharacterized protein</fullName>
    </submittedName>
</protein>
<organism evidence="2 3">
    <name type="scientific">Tuber borchii</name>
    <name type="common">White truffle</name>
    <dbReference type="NCBI Taxonomy" id="42251"/>
    <lineage>
        <taxon>Eukaryota</taxon>
        <taxon>Fungi</taxon>
        <taxon>Dikarya</taxon>
        <taxon>Ascomycota</taxon>
        <taxon>Pezizomycotina</taxon>
        <taxon>Pezizomycetes</taxon>
        <taxon>Pezizales</taxon>
        <taxon>Tuberaceae</taxon>
        <taxon>Tuber</taxon>
    </lineage>
</organism>
<gene>
    <name evidence="2" type="ORF">B9Z19DRAFT_1189704</name>
</gene>
<dbReference type="Proteomes" id="UP000244722">
    <property type="component" value="Unassembled WGS sequence"/>
</dbReference>
<evidence type="ECO:0000256" key="1">
    <source>
        <dbReference type="SAM" id="MobiDB-lite"/>
    </source>
</evidence>
<dbReference type="EMBL" id="NESQ01000014">
    <property type="protein sequence ID" value="PUU83362.1"/>
    <property type="molecule type" value="Genomic_DNA"/>
</dbReference>
<sequence>MPNNSHEGGSGRFPHAYTSSSSSENENAIPQNSTSSPSLSKEPHGTTTHNPGPPMLTCPVLCCSLVFKGEMPHGYLWRHLKRPGAHGRTGEEKAAWENLHKIEHDRLLATR</sequence>
<proteinExistence type="predicted"/>
<name>A0A2T7A6J5_TUBBO</name>
<dbReference type="OrthoDB" id="10479075at2759"/>
<keyword evidence="3" id="KW-1185">Reference proteome</keyword>
<feature type="non-terminal residue" evidence="2">
    <location>
        <position position="111"/>
    </location>
</feature>
<feature type="compositionally biased region" description="Polar residues" evidence="1">
    <location>
        <begin position="17"/>
        <end position="39"/>
    </location>
</feature>
<reference evidence="2 3" key="1">
    <citation type="submission" date="2017-04" db="EMBL/GenBank/DDBJ databases">
        <title>Draft genome sequence of Tuber borchii Vittad., a whitish edible truffle.</title>
        <authorList>
            <consortium name="DOE Joint Genome Institute"/>
            <person name="Murat C."/>
            <person name="Kuo A."/>
            <person name="Barry K.W."/>
            <person name="Clum A."/>
            <person name="Dockter R.B."/>
            <person name="Fauchery L."/>
            <person name="Iotti M."/>
            <person name="Kohler A."/>
            <person name="Labutti K."/>
            <person name="Lindquist E.A."/>
            <person name="Lipzen A."/>
            <person name="Ohm R.A."/>
            <person name="Wang M."/>
            <person name="Grigoriev I.V."/>
            <person name="Zambonelli A."/>
            <person name="Martin F.M."/>
        </authorList>
    </citation>
    <scope>NUCLEOTIDE SEQUENCE [LARGE SCALE GENOMIC DNA]</scope>
    <source>
        <strain evidence="2 3">Tbo3840</strain>
    </source>
</reference>
<comment type="caution">
    <text evidence="2">The sequence shown here is derived from an EMBL/GenBank/DDBJ whole genome shotgun (WGS) entry which is preliminary data.</text>
</comment>
<evidence type="ECO:0000313" key="3">
    <source>
        <dbReference type="Proteomes" id="UP000244722"/>
    </source>
</evidence>
<dbReference type="AlphaFoldDB" id="A0A2T7A6J5"/>
<feature type="region of interest" description="Disordered" evidence="1">
    <location>
        <begin position="1"/>
        <end position="54"/>
    </location>
</feature>